<sequence>MEFFILDGLGKGTLVGILFFVIYRFGFQGLASRFPLTHISVTIGGIVSGLLIRHLSPETDLWHMVPLYGIILNAVILGLVAGPLAIILQNILPRKQS</sequence>
<name>A0A1G2KP84_9BACT</name>
<accession>A0A1G2KP84</accession>
<gene>
    <name evidence="2" type="ORF">A3C16_00830</name>
</gene>
<proteinExistence type="predicted"/>
<keyword evidence="1" id="KW-0812">Transmembrane</keyword>
<organism evidence="2 3">
    <name type="scientific">Candidatus Sungbacteria bacterium RIFCSPHIGHO2_02_FULL_51_29</name>
    <dbReference type="NCBI Taxonomy" id="1802273"/>
    <lineage>
        <taxon>Bacteria</taxon>
        <taxon>Candidatus Sungiibacteriota</taxon>
    </lineage>
</organism>
<evidence type="ECO:0000313" key="3">
    <source>
        <dbReference type="Proteomes" id="UP000177811"/>
    </source>
</evidence>
<feature type="transmembrane region" description="Helical" evidence="1">
    <location>
        <begin position="34"/>
        <end position="55"/>
    </location>
</feature>
<reference evidence="2 3" key="1">
    <citation type="journal article" date="2016" name="Nat. Commun.">
        <title>Thousands of microbial genomes shed light on interconnected biogeochemical processes in an aquifer system.</title>
        <authorList>
            <person name="Anantharaman K."/>
            <person name="Brown C.T."/>
            <person name="Hug L.A."/>
            <person name="Sharon I."/>
            <person name="Castelle C.J."/>
            <person name="Probst A.J."/>
            <person name="Thomas B.C."/>
            <person name="Singh A."/>
            <person name="Wilkins M.J."/>
            <person name="Karaoz U."/>
            <person name="Brodie E.L."/>
            <person name="Williams K.H."/>
            <person name="Hubbard S.S."/>
            <person name="Banfield J.F."/>
        </authorList>
    </citation>
    <scope>NUCLEOTIDE SEQUENCE [LARGE SCALE GENOMIC DNA]</scope>
</reference>
<keyword evidence="1" id="KW-1133">Transmembrane helix</keyword>
<feature type="transmembrane region" description="Helical" evidence="1">
    <location>
        <begin position="12"/>
        <end position="27"/>
    </location>
</feature>
<keyword evidence="1" id="KW-0472">Membrane</keyword>
<dbReference type="Proteomes" id="UP000177811">
    <property type="component" value="Unassembled WGS sequence"/>
</dbReference>
<feature type="transmembrane region" description="Helical" evidence="1">
    <location>
        <begin position="67"/>
        <end position="88"/>
    </location>
</feature>
<evidence type="ECO:0000313" key="2">
    <source>
        <dbReference type="EMBL" id="OHA01217.1"/>
    </source>
</evidence>
<protein>
    <submittedName>
        <fullName evidence="2">Uncharacterized protein</fullName>
    </submittedName>
</protein>
<dbReference type="AlphaFoldDB" id="A0A1G2KP84"/>
<evidence type="ECO:0000256" key="1">
    <source>
        <dbReference type="SAM" id="Phobius"/>
    </source>
</evidence>
<comment type="caution">
    <text evidence="2">The sequence shown here is derived from an EMBL/GenBank/DDBJ whole genome shotgun (WGS) entry which is preliminary data.</text>
</comment>
<dbReference type="EMBL" id="MHQL01000068">
    <property type="protein sequence ID" value="OHA01217.1"/>
    <property type="molecule type" value="Genomic_DNA"/>
</dbReference>